<dbReference type="InterPro" id="IPR013783">
    <property type="entry name" value="Ig-like_fold"/>
</dbReference>
<comment type="similarity">
    <text evidence="1">Belongs to the glycosyl hydrolase 2 family.</text>
</comment>
<dbReference type="Gene3D" id="2.60.40.10">
    <property type="entry name" value="Immunoglobulins"/>
    <property type="match status" value="3"/>
</dbReference>
<dbReference type="NCBIfam" id="NF041463">
    <property type="entry name" value="GalB"/>
    <property type="match status" value="1"/>
</dbReference>
<comment type="caution">
    <text evidence="9">The sequence shown here is derived from an EMBL/GenBank/DDBJ whole genome shotgun (WGS) entry which is preliminary data.</text>
</comment>
<feature type="domain" description="Glycoside hydrolase family 2" evidence="8">
    <location>
        <begin position="701"/>
        <end position="802"/>
    </location>
</feature>
<feature type="domain" description="DUF4982" evidence="7">
    <location>
        <begin position="629"/>
        <end position="688"/>
    </location>
</feature>
<sequence>MMKQNLRQIFFLSLMIITVLTGCQQRQIADRQNFDKDWKFMLGDDSLAFQAGYDDGSWRKLNVPHDWSIEGEFSADAPSTTEGGALPTGIGWYRKSFRLEKPTSDKHFYIDFDGVFCNSEVWINGHFLGKRPYGYISFRYDLTPYLAYGESENILAVRVDNSAQPASRWYTGSGIYRHVWLVEKNPVHLVHWGTFVTTPEVSEKLAKVKLDIQLENTDTLQQDVLVKSSVLDSQGTVLAKAESTLTATNGISSLTQNFELNNPALWSPENPNLYLVKTEVFKEGKLVDEYSTPLGLRWFEFTPDKGFSLNGKPYKLHGVNQHHDLGALGAAVNTRAMERQLEILKEMGVNGIRMAHNPPAPELLHLCDKMGFLVINEAFDEWKKTKAKKGYHLYWDEWHIRDLEDMILRDRNHPSIFVWSIGNEIPEQFDTTGIRITRELADIVKSLDTTRPITAALTETDPEKNNLYKSGVLDLLSFNYKHEEYLKFPDRYPGECMLASENMSALSTRGHYDFPSDSVRIWPPAYNAPFDGNPDLTASSFDNCIAYWGATHEDTWAVVKNNDFIPGMFIWSGFDYIGEPLPYPYPARSSYLGIIDLCGFPKDVYYMYQSEWTDKTVLHLFPHWNWTEGQTVDLWAYYNNADEVELFVNGVSQGRKSKEKDQFHVMWRVPFHAGSIRAVSYKNGEQVAEQEIHTAGQAAKIELIADRNNIKADGSDLSFITVKVTDKDGNRVPDAANLINFNVDGEGFVAGVDNGYQASTEPFKANYREVFNGMCLLIVQSTEKAGSIKVTASSEGLKAETLELTSK</sequence>
<keyword evidence="3" id="KW-0326">Glycosidase</keyword>
<dbReference type="PANTHER" id="PTHR42732">
    <property type="entry name" value="BETA-GALACTOSIDASE"/>
    <property type="match status" value="1"/>
</dbReference>
<dbReference type="Gene3D" id="3.20.20.80">
    <property type="entry name" value="Glycosidases"/>
    <property type="match status" value="1"/>
</dbReference>
<dbReference type="InterPro" id="IPR008964">
    <property type="entry name" value="Invasin/intimin_cell_adhesion"/>
</dbReference>
<dbReference type="PROSITE" id="PS00608">
    <property type="entry name" value="GLYCOSYL_HYDROL_F2_2"/>
    <property type="match status" value="1"/>
</dbReference>
<dbReference type="SUPFAM" id="SSF49373">
    <property type="entry name" value="Invasin/intimin cell-adhesion fragments"/>
    <property type="match status" value="1"/>
</dbReference>
<organism evidence="9 10">
    <name type="scientific">Mangrovibacterium marinum</name>
    <dbReference type="NCBI Taxonomy" id="1639118"/>
    <lineage>
        <taxon>Bacteria</taxon>
        <taxon>Pseudomonadati</taxon>
        <taxon>Bacteroidota</taxon>
        <taxon>Bacteroidia</taxon>
        <taxon>Marinilabiliales</taxon>
        <taxon>Prolixibacteraceae</taxon>
        <taxon>Mangrovibacterium</taxon>
    </lineage>
</organism>
<dbReference type="PROSITE" id="PS51257">
    <property type="entry name" value="PROKAR_LIPOPROTEIN"/>
    <property type="match status" value="1"/>
</dbReference>
<dbReference type="InterPro" id="IPR006101">
    <property type="entry name" value="Glyco_hydro_2"/>
</dbReference>
<dbReference type="InterPro" id="IPR032311">
    <property type="entry name" value="DUF4982"/>
</dbReference>
<dbReference type="InterPro" id="IPR006103">
    <property type="entry name" value="Glyco_hydro_2_cat"/>
</dbReference>
<dbReference type="InterPro" id="IPR008979">
    <property type="entry name" value="Galactose-bd-like_sf"/>
</dbReference>
<evidence type="ECO:0000256" key="3">
    <source>
        <dbReference type="ARBA" id="ARBA00023295"/>
    </source>
</evidence>
<evidence type="ECO:0000259" key="5">
    <source>
        <dbReference type="Pfam" id="PF02836"/>
    </source>
</evidence>
<dbReference type="AlphaFoldDB" id="A0A2T5C420"/>
<dbReference type="InterPro" id="IPR017853">
    <property type="entry name" value="GH"/>
</dbReference>
<dbReference type="InterPro" id="IPR006104">
    <property type="entry name" value="Glyco_hydro_2_N"/>
</dbReference>
<dbReference type="InterPro" id="IPR051913">
    <property type="entry name" value="GH2_Domain-Containing"/>
</dbReference>
<name>A0A2T5C420_9BACT</name>
<evidence type="ECO:0000256" key="2">
    <source>
        <dbReference type="ARBA" id="ARBA00022801"/>
    </source>
</evidence>
<evidence type="ECO:0000259" key="7">
    <source>
        <dbReference type="Pfam" id="PF16355"/>
    </source>
</evidence>
<accession>A0A2T5C420</accession>
<dbReference type="GO" id="GO:0004553">
    <property type="term" value="F:hydrolase activity, hydrolyzing O-glycosyl compounds"/>
    <property type="evidence" value="ECO:0007669"/>
    <property type="project" value="InterPro"/>
</dbReference>
<dbReference type="PRINTS" id="PR00132">
    <property type="entry name" value="GLHYDRLASE2"/>
</dbReference>
<dbReference type="Pfam" id="PF02837">
    <property type="entry name" value="Glyco_hydro_2_N"/>
    <property type="match status" value="1"/>
</dbReference>
<keyword evidence="10" id="KW-1185">Reference proteome</keyword>
<dbReference type="InterPro" id="IPR036156">
    <property type="entry name" value="Beta-gal/glucu_dom_sf"/>
</dbReference>
<dbReference type="SUPFAM" id="SSF49785">
    <property type="entry name" value="Galactose-binding domain-like"/>
    <property type="match status" value="1"/>
</dbReference>
<evidence type="ECO:0000313" key="9">
    <source>
        <dbReference type="EMBL" id="PTN09528.1"/>
    </source>
</evidence>
<feature type="domain" description="Glycoside hydrolase family 2 immunoglobulin-like beta-sandwich" evidence="4">
    <location>
        <begin position="195"/>
        <end position="297"/>
    </location>
</feature>
<dbReference type="InterPro" id="IPR040605">
    <property type="entry name" value="Glyco_hydro2_dom5"/>
</dbReference>
<keyword evidence="2" id="KW-0378">Hydrolase</keyword>
<dbReference type="Pfam" id="PF02836">
    <property type="entry name" value="Glyco_hydro_2_C"/>
    <property type="match status" value="1"/>
</dbReference>
<dbReference type="Pfam" id="PF00703">
    <property type="entry name" value="Glyco_hydro_2"/>
    <property type="match status" value="1"/>
</dbReference>
<feature type="domain" description="Glycoside hydrolase family 2 catalytic" evidence="5">
    <location>
        <begin position="304"/>
        <end position="466"/>
    </location>
</feature>
<dbReference type="InterPro" id="IPR048229">
    <property type="entry name" value="GalB-like"/>
</dbReference>
<dbReference type="SUPFAM" id="SSF51445">
    <property type="entry name" value="(Trans)glycosidases"/>
    <property type="match status" value="1"/>
</dbReference>
<evidence type="ECO:0000313" key="10">
    <source>
        <dbReference type="Proteomes" id="UP000243525"/>
    </source>
</evidence>
<gene>
    <name evidence="9" type="ORF">C8N47_10473</name>
</gene>
<proteinExistence type="inferred from homology"/>
<dbReference type="PANTHER" id="PTHR42732:SF1">
    <property type="entry name" value="BETA-MANNOSIDASE"/>
    <property type="match status" value="1"/>
</dbReference>
<dbReference type="Pfam" id="PF16355">
    <property type="entry name" value="DUF4982"/>
    <property type="match status" value="1"/>
</dbReference>
<evidence type="ECO:0000259" key="8">
    <source>
        <dbReference type="Pfam" id="PF18565"/>
    </source>
</evidence>
<reference evidence="9 10" key="1">
    <citation type="submission" date="2018-04" db="EMBL/GenBank/DDBJ databases">
        <title>Genomic Encyclopedia of Archaeal and Bacterial Type Strains, Phase II (KMG-II): from individual species to whole genera.</title>
        <authorList>
            <person name="Goeker M."/>
        </authorList>
    </citation>
    <scope>NUCLEOTIDE SEQUENCE [LARGE SCALE GENOMIC DNA]</scope>
    <source>
        <strain evidence="9 10">DSM 28823</strain>
    </source>
</reference>
<feature type="domain" description="Glycosyl hydrolases family 2 sugar binding" evidence="6">
    <location>
        <begin position="77"/>
        <end position="183"/>
    </location>
</feature>
<dbReference type="EMBL" id="QAAD01000004">
    <property type="protein sequence ID" value="PTN09528.1"/>
    <property type="molecule type" value="Genomic_DNA"/>
</dbReference>
<dbReference type="InterPro" id="IPR023232">
    <property type="entry name" value="Glyco_hydro_2_AS"/>
</dbReference>
<evidence type="ECO:0000259" key="4">
    <source>
        <dbReference type="Pfam" id="PF00703"/>
    </source>
</evidence>
<evidence type="ECO:0000256" key="1">
    <source>
        <dbReference type="ARBA" id="ARBA00007401"/>
    </source>
</evidence>
<dbReference type="Proteomes" id="UP000243525">
    <property type="component" value="Unassembled WGS sequence"/>
</dbReference>
<dbReference type="RefSeq" id="WP_245915673.1">
    <property type="nucleotide sequence ID" value="NZ_OY782574.1"/>
</dbReference>
<dbReference type="GO" id="GO:0005975">
    <property type="term" value="P:carbohydrate metabolic process"/>
    <property type="evidence" value="ECO:0007669"/>
    <property type="project" value="InterPro"/>
</dbReference>
<dbReference type="Gene3D" id="2.60.120.260">
    <property type="entry name" value="Galactose-binding domain-like"/>
    <property type="match status" value="1"/>
</dbReference>
<dbReference type="InterPro" id="IPR006102">
    <property type="entry name" value="Ig-like_GH2"/>
</dbReference>
<dbReference type="Pfam" id="PF18565">
    <property type="entry name" value="Glyco_hydro2_C5"/>
    <property type="match status" value="1"/>
</dbReference>
<protein>
    <submittedName>
        <fullName evidence="9">Beta-galactosidase</fullName>
    </submittedName>
</protein>
<dbReference type="SUPFAM" id="SSF49303">
    <property type="entry name" value="beta-Galactosidase/glucuronidase domain"/>
    <property type="match status" value="1"/>
</dbReference>
<evidence type="ECO:0000259" key="6">
    <source>
        <dbReference type="Pfam" id="PF02837"/>
    </source>
</evidence>